<accession>A0A9K3DUU2</accession>
<dbReference type="GO" id="GO:0003677">
    <property type="term" value="F:DNA binding"/>
    <property type="evidence" value="ECO:0007669"/>
    <property type="project" value="InterPro"/>
</dbReference>
<dbReference type="SUPFAM" id="SSF46774">
    <property type="entry name" value="ARID-like"/>
    <property type="match status" value="1"/>
</dbReference>
<dbReference type="Pfam" id="PF01388">
    <property type="entry name" value="ARID"/>
    <property type="match status" value="1"/>
</dbReference>
<feature type="region of interest" description="Disordered" evidence="1">
    <location>
        <begin position="190"/>
        <end position="209"/>
    </location>
</feature>
<dbReference type="InterPro" id="IPR001606">
    <property type="entry name" value="ARID_dom"/>
</dbReference>
<keyword evidence="4" id="KW-1185">Reference proteome</keyword>
<name>A0A9K3DUU2_HELAN</name>
<dbReference type="EMBL" id="MNCJ02000331">
    <property type="protein sequence ID" value="KAF5761223.1"/>
    <property type="molecule type" value="Genomic_DNA"/>
</dbReference>
<protein>
    <submittedName>
        <fullName evidence="3">Transcription factor &amp; chromatin remodeling ARID family</fullName>
    </submittedName>
</protein>
<evidence type="ECO:0000256" key="1">
    <source>
        <dbReference type="SAM" id="MobiDB-lite"/>
    </source>
</evidence>
<comment type="caution">
    <text evidence="3">The sequence shown here is derived from an EMBL/GenBank/DDBJ whole genome shotgun (WGS) entry which is preliminary data.</text>
</comment>
<proteinExistence type="predicted"/>
<gene>
    <name evidence="3" type="ORF">HanXRQr2_Chr16g0762571</name>
</gene>
<dbReference type="PANTHER" id="PTHR46410:SF26">
    <property type="entry name" value="BULB-TYPE LECTIN DOMAIN-CONTAINING PROTEIN-RELATED"/>
    <property type="match status" value="1"/>
</dbReference>
<feature type="domain" description="ARID" evidence="2">
    <location>
        <begin position="83"/>
        <end position="178"/>
    </location>
</feature>
<dbReference type="AlphaFoldDB" id="A0A9K3DUU2"/>
<evidence type="ECO:0000313" key="3">
    <source>
        <dbReference type="EMBL" id="KAF5761223.1"/>
    </source>
</evidence>
<dbReference type="CDD" id="cd16100">
    <property type="entry name" value="ARID"/>
    <property type="match status" value="1"/>
</dbReference>
<dbReference type="Gramene" id="mRNA:HanXRQr2_Chr16g0762571">
    <property type="protein sequence ID" value="CDS:HanXRQr2_Chr16g0762571.1"/>
    <property type="gene ID" value="HanXRQr2_Chr16g0762571"/>
</dbReference>
<dbReference type="PANTHER" id="PTHR46410">
    <property type="entry name" value="AT-RICH INTERACTIVE DOMAIN-CONTAINING PROTEIN 2"/>
    <property type="match status" value="1"/>
</dbReference>
<dbReference type="PROSITE" id="PS51011">
    <property type="entry name" value="ARID"/>
    <property type="match status" value="1"/>
</dbReference>
<evidence type="ECO:0000259" key="2">
    <source>
        <dbReference type="PROSITE" id="PS51011"/>
    </source>
</evidence>
<reference evidence="3" key="2">
    <citation type="submission" date="2020-06" db="EMBL/GenBank/DDBJ databases">
        <title>Helianthus annuus Genome sequencing and assembly Release 2.</title>
        <authorList>
            <person name="Gouzy J."/>
            <person name="Langlade N."/>
            <person name="Munos S."/>
        </authorList>
    </citation>
    <scope>NUCLEOTIDE SEQUENCE</scope>
    <source>
        <tissue evidence="3">Leaves</tissue>
    </source>
</reference>
<dbReference type="SMART" id="SM00501">
    <property type="entry name" value="BRIGHT"/>
    <property type="match status" value="1"/>
</dbReference>
<sequence>MNGLTKEEELGLKDKQRVIDSSAMNDEYKENYLNSYFEDLNLSIQEPDWSQMIIHAMEFHDFYDCKSLLDMMEDGEFVCKYKHELETKFEEMLTWFIKVRLGITTRPILPYASHNRKVDLLGLYMVVKRDGGYRNVTDNNRWAVVAKDMGYEYHNDEFMRIIYAMHLDVLVYHYKFKTVQGRVIDKEVIKESEGSSDARHERRKSAGDLQDKEAMQHCALFAGNGWEGAMKMQKKCRKFNFK</sequence>
<dbReference type="Proteomes" id="UP000215914">
    <property type="component" value="Unassembled WGS sequence"/>
</dbReference>
<evidence type="ECO:0000313" key="4">
    <source>
        <dbReference type="Proteomes" id="UP000215914"/>
    </source>
</evidence>
<dbReference type="InterPro" id="IPR036431">
    <property type="entry name" value="ARID_dom_sf"/>
</dbReference>
<dbReference type="Gene3D" id="1.10.150.60">
    <property type="entry name" value="ARID DNA-binding domain"/>
    <property type="match status" value="1"/>
</dbReference>
<reference evidence="3" key="1">
    <citation type="journal article" date="2017" name="Nature">
        <title>The sunflower genome provides insights into oil metabolism, flowering and Asterid evolution.</title>
        <authorList>
            <person name="Badouin H."/>
            <person name="Gouzy J."/>
            <person name="Grassa C.J."/>
            <person name="Murat F."/>
            <person name="Staton S.E."/>
            <person name="Cottret L."/>
            <person name="Lelandais-Briere C."/>
            <person name="Owens G.L."/>
            <person name="Carrere S."/>
            <person name="Mayjonade B."/>
            <person name="Legrand L."/>
            <person name="Gill N."/>
            <person name="Kane N.C."/>
            <person name="Bowers J.E."/>
            <person name="Hubner S."/>
            <person name="Bellec A."/>
            <person name="Berard A."/>
            <person name="Berges H."/>
            <person name="Blanchet N."/>
            <person name="Boniface M.C."/>
            <person name="Brunel D."/>
            <person name="Catrice O."/>
            <person name="Chaidir N."/>
            <person name="Claudel C."/>
            <person name="Donnadieu C."/>
            <person name="Faraut T."/>
            <person name="Fievet G."/>
            <person name="Helmstetter N."/>
            <person name="King M."/>
            <person name="Knapp S.J."/>
            <person name="Lai Z."/>
            <person name="Le Paslier M.C."/>
            <person name="Lippi Y."/>
            <person name="Lorenzon L."/>
            <person name="Mandel J.R."/>
            <person name="Marage G."/>
            <person name="Marchand G."/>
            <person name="Marquand E."/>
            <person name="Bret-Mestries E."/>
            <person name="Morien E."/>
            <person name="Nambeesan S."/>
            <person name="Nguyen T."/>
            <person name="Pegot-Espagnet P."/>
            <person name="Pouilly N."/>
            <person name="Raftis F."/>
            <person name="Sallet E."/>
            <person name="Schiex T."/>
            <person name="Thomas J."/>
            <person name="Vandecasteele C."/>
            <person name="Vares D."/>
            <person name="Vear F."/>
            <person name="Vautrin S."/>
            <person name="Crespi M."/>
            <person name="Mangin B."/>
            <person name="Burke J.M."/>
            <person name="Salse J."/>
            <person name="Munos S."/>
            <person name="Vincourt P."/>
            <person name="Rieseberg L.H."/>
            <person name="Langlade N.B."/>
        </authorList>
    </citation>
    <scope>NUCLEOTIDE SEQUENCE</scope>
    <source>
        <tissue evidence="3">Leaves</tissue>
    </source>
</reference>
<organism evidence="3 4">
    <name type="scientific">Helianthus annuus</name>
    <name type="common">Common sunflower</name>
    <dbReference type="NCBI Taxonomy" id="4232"/>
    <lineage>
        <taxon>Eukaryota</taxon>
        <taxon>Viridiplantae</taxon>
        <taxon>Streptophyta</taxon>
        <taxon>Embryophyta</taxon>
        <taxon>Tracheophyta</taxon>
        <taxon>Spermatophyta</taxon>
        <taxon>Magnoliopsida</taxon>
        <taxon>eudicotyledons</taxon>
        <taxon>Gunneridae</taxon>
        <taxon>Pentapetalae</taxon>
        <taxon>asterids</taxon>
        <taxon>campanulids</taxon>
        <taxon>Asterales</taxon>
        <taxon>Asteraceae</taxon>
        <taxon>Asteroideae</taxon>
        <taxon>Heliantheae alliance</taxon>
        <taxon>Heliantheae</taxon>
        <taxon>Helianthus</taxon>
    </lineage>
</organism>